<dbReference type="Proteomes" id="UP000001593">
    <property type="component" value="Unassembled WGS sequence"/>
</dbReference>
<feature type="region of interest" description="Disordered" evidence="3">
    <location>
        <begin position="138"/>
        <end position="173"/>
    </location>
</feature>
<comment type="caution">
    <text evidence="2">Lacks conserved residue(s) required for the propagation of feature annotation.</text>
</comment>
<feature type="region of interest" description="Disordered" evidence="3">
    <location>
        <begin position="304"/>
        <end position="339"/>
    </location>
</feature>
<feature type="compositionally biased region" description="Basic and acidic residues" evidence="3">
    <location>
        <begin position="849"/>
        <end position="874"/>
    </location>
</feature>
<feature type="compositionally biased region" description="Basic and acidic residues" evidence="3">
    <location>
        <begin position="230"/>
        <end position="239"/>
    </location>
</feature>
<feature type="compositionally biased region" description="Acidic residues" evidence="3">
    <location>
        <begin position="754"/>
        <end position="770"/>
    </location>
</feature>
<evidence type="ECO:0000256" key="1">
    <source>
        <dbReference type="PROSITE-ProRule" id="PRU00023"/>
    </source>
</evidence>
<feature type="compositionally biased region" description="Basic and acidic residues" evidence="3">
    <location>
        <begin position="772"/>
        <end position="783"/>
    </location>
</feature>
<dbReference type="PANTHER" id="PTHR45901">
    <property type="entry name" value="PROTEIN CBG12474"/>
    <property type="match status" value="1"/>
</dbReference>
<dbReference type="InterPro" id="IPR036770">
    <property type="entry name" value="Ankyrin_rpt-contain_sf"/>
</dbReference>
<reference evidence="5 6" key="1">
    <citation type="journal article" date="2007" name="Science">
        <title>Sea anemone genome reveals ancestral eumetazoan gene repertoire and genomic organization.</title>
        <authorList>
            <person name="Putnam N.H."/>
            <person name="Srivastava M."/>
            <person name="Hellsten U."/>
            <person name="Dirks B."/>
            <person name="Chapman J."/>
            <person name="Salamov A."/>
            <person name="Terry A."/>
            <person name="Shapiro H."/>
            <person name="Lindquist E."/>
            <person name="Kapitonov V.V."/>
            <person name="Jurka J."/>
            <person name="Genikhovich G."/>
            <person name="Grigoriev I.V."/>
            <person name="Lucas S.M."/>
            <person name="Steele R.E."/>
            <person name="Finnerty J.R."/>
            <person name="Technau U."/>
            <person name="Martindale M.Q."/>
            <person name="Rokhsar D.S."/>
        </authorList>
    </citation>
    <scope>NUCLEOTIDE SEQUENCE [LARGE SCALE GENOMIC DNA]</scope>
    <source>
        <strain evidence="6">CH2 X CH6</strain>
    </source>
</reference>
<dbReference type="eggNOG" id="KOG3599">
    <property type="taxonomic scope" value="Eukaryota"/>
</dbReference>
<accession>A7RYU3</accession>
<dbReference type="SUPFAM" id="SSF48403">
    <property type="entry name" value="Ankyrin repeat"/>
    <property type="match status" value="1"/>
</dbReference>
<organism evidence="5 6">
    <name type="scientific">Nematostella vectensis</name>
    <name type="common">Starlet sea anemone</name>
    <dbReference type="NCBI Taxonomy" id="45351"/>
    <lineage>
        <taxon>Eukaryota</taxon>
        <taxon>Metazoa</taxon>
        <taxon>Cnidaria</taxon>
        <taxon>Anthozoa</taxon>
        <taxon>Hexacorallia</taxon>
        <taxon>Actiniaria</taxon>
        <taxon>Edwardsiidae</taxon>
        <taxon>Nematostella</taxon>
    </lineage>
</organism>
<dbReference type="PROSITE" id="PS50297">
    <property type="entry name" value="ANK_REP_REGION"/>
    <property type="match status" value="3"/>
</dbReference>
<feature type="compositionally biased region" description="Basic and acidic residues" evidence="3">
    <location>
        <begin position="1122"/>
        <end position="1155"/>
    </location>
</feature>
<dbReference type="InterPro" id="IPR001024">
    <property type="entry name" value="PLAT/LH2_dom"/>
</dbReference>
<dbReference type="SMART" id="SM00308">
    <property type="entry name" value="LH2"/>
    <property type="match status" value="1"/>
</dbReference>
<dbReference type="PROSITE" id="PS50095">
    <property type="entry name" value="PLAT"/>
    <property type="match status" value="1"/>
</dbReference>
<feature type="compositionally biased region" description="Basic and acidic residues" evidence="3">
    <location>
        <begin position="618"/>
        <end position="632"/>
    </location>
</feature>
<dbReference type="EMBL" id="DS469554">
    <property type="protein sequence ID" value="EDO43381.1"/>
    <property type="molecule type" value="Genomic_DNA"/>
</dbReference>
<dbReference type="Gene3D" id="2.40.180.10">
    <property type="entry name" value="Catalase core domain"/>
    <property type="match status" value="1"/>
</dbReference>
<feature type="compositionally biased region" description="Basic residues" evidence="3">
    <location>
        <begin position="633"/>
        <end position="645"/>
    </location>
</feature>
<dbReference type="OrthoDB" id="9995210at2759"/>
<dbReference type="InParanoid" id="A7RYU3"/>
<keyword evidence="1" id="KW-0040">ANK repeat</keyword>
<feature type="compositionally biased region" description="Acidic residues" evidence="3">
    <location>
        <begin position="1104"/>
        <end position="1120"/>
    </location>
</feature>
<dbReference type="InterPro" id="IPR002110">
    <property type="entry name" value="Ankyrin_rpt"/>
</dbReference>
<feature type="region of interest" description="Disordered" evidence="3">
    <location>
        <begin position="1071"/>
        <end position="1155"/>
    </location>
</feature>
<feature type="repeat" description="ANK" evidence="1">
    <location>
        <begin position="1000"/>
        <end position="1032"/>
    </location>
</feature>
<dbReference type="PANTHER" id="PTHR45901:SF7">
    <property type="entry name" value="OXYGEN-REGULATED PROTEIN 1"/>
    <property type="match status" value="1"/>
</dbReference>
<gene>
    <name evidence="5" type="ORF">NEMVEDRAFT_v1g241631</name>
</gene>
<feature type="compositionally biased region" description="Basic and acidic residues" evidence="3">
    <location>
        <begin position="824"/>
        <end position="836"/>
    </location>
</feature>
<dbReference type="STRING" id="45351.A7RYU3"/>
<keyword evidence="6" id="KW-1185">Reference proteome</keyword>
<feature type="compositionally biased region" description="Basic residues" evidence="3">
    <location>
        <begin position="784"/>
        <end position="795"/>
    </location>
</feature>
<dbReference type="KEGG" id="nve:5515317"/>
<feature type="repeat" description="ANK" evidence="1">
    <location>
        <begin position="1033"/>
        <end position="1065"/>
    </location>
</feature>
<evidence type="ECO:0000256" key="2">
    <source>
        <dbReference type="PROSITE-ProRule" id="PRU00152"/>
    </source>
</evidence>
<dbReference type="CDD" id="cd01756">
    <property type="entry name" value="PLAT_repeat"/>
    <property type="match status" value="1"/>
</dbReference>
<dbReference type="eggNOG" id="KOG4177">
    <property type="taxonomic scope" value="Eukaryota"/>
</dbReference>
<evidence type="ECO:0000313" key="5">
    <source>
        <dbReference type="EMBL" id="EDO43381.1"/>
    </source>
</evidence>
<dbReference type="Pfam" id="PF13637">
    <property type="entry name" value="Ank_4"/>
    <property type="match status" value="1"/>
</dbReference>
<name>A7RYU3_NEMVE</name>
<dbReference type="Pfam" id="PF12796">
    <property type="entry name" value="Ank_2"/>
    <property type="match status" value="1"/>
</dbReference>
<dbReference type="SMART" id="SM00248">
    <property type="entry name" value="ANK"/>
    <property type="match status" value="4"/>
</dbReference>
<feature type="region of interest" description="Disordered" evidence="3">
    <location>
        <begin position="195"/>
        <end position="281"/>
    </location>
</feature>
<feature type="compositionally biased region" description="Basic residues" evidence="3">
    <location>
        <begin position="138"/>
        <end position="160"/>
    </location>
</feature>
<dbReference type="Pfam" id="PF01477">
    <property type="entry name" value="PLAT"/>
    <property type="match status" value="1"/>
</dbReference>
<dbReference type="AlphaFoldDB" id="A7RYU3"/>
<feature type="repeat" description="ANK" evidence="1">
    <location>
        <begin position="967"/>
        <end position="999"/>
    </location>
</feature>
<feature type="compositionally biased region" description="Low complexity" evidence="3">
    <location>
        <begin position="258"/>
        <end position="275"/>
    </location>
</feature>
<evidence type="ECO:0000313" key="6">
    <source>
        <dbReference type="Proteomes" id="UP000001593"/>
    </source>
</evidence>
<feature type="compositionally biased region" description="Basic and acidic residues" evidence="3">
    <location>
        <begin position="734"/>
        <end position="753"/>
    </location>
</feature>
<evidence type="ECO:0000256" key="3">
    <source>
        <dbReference type="SAM" id="MobiDB-lite"/>
    </source>
</evidence>
<sequence>MSSKTVQKVVAKKLKYYLDVKRREDAFDLSGPYLPAEDPNPLRAGPTLAYDGIHDRSLKHYYRDNNIKKQLQHMKIPQNMHRSREKTIRRYVDTTMASVDYRLKAGPISPYAFPQTVHPRPPPHRPKALMTVDEYFRTRKGSKRRKTPVHIVGKPRRISRRSPPQHIDKNERERLVNMASKLIVATETVALPQQKMQSKGFQANEEELPPLQSSSRRHSSTTESPFTSGHESESSHDAMKPAPPKNKPSSAHRRRPQSSFFKSSSFESPGKSTSGVHVVLPAGAETDTDKIKYLMDRMNLDGRGTSVMASPRQVDSRRPKSAIYPSKSEGFTSTGVNPIPSPYEYDDDFYSDEDSPHPASSPKMSWMEGDHEKIDMSTQTVVHSGTQTRFTEVNDEPKEREVFIPSKLSWADRGTTDAVDSRPPVAVATSGAATVNEPTNTATEIETQTRNRDLEPKVITYEVYIKTGDRLGAGTKATVKITIFGEYGNSGERQLLRSKTHRSKFQRGQVDVFAIDSLFLGKILSVRVGHNETRLGYGWFLDKVYVKEGVDATRAFEFKCNRWFSSRDDDGQVMRDLPVYDVVPASHVAAILPKVVERQDDQFFSPSDSETTQSEGEETPREYEPRPRETRHSKAKTKAKKSKPKPKAEVLDEEGGFKPVPAENLFEVSDEENDNDKDNEEDRFFEPSQEASGSEHSDEEVVDRKPPKNVTNKPPPAPAKKPSKVKHLPKLAAVKKEKDKSSSSEEERAKSGEEEREEEEKEKEEEEQVTPEEPRSSEEESKPKPGRPKGTHHLRLVTTAVSPFLKSRAKKQPSPIAEEPSPETPRKPEPEVTQDRDESDEEPQVEFTPTEKKKAERPTSAHSTHSEDFEEGFRAGIRKKQEEERMKHRASISESENVFRTGPSIHDAAKKGDLARIKELIGVAPAMKSVPDEKGMTALHIASSNGHLDCVKWLAVSGVDLGQETPTGYTAIHLAAMGGHVNCMMILSAMGSVVNCKTVDDQTPLHLAAMSGHLECVKWLLANRSRTEAEDSNGRTALDIAEEYGHEDIVKLLKKFKKELTRQDSTLAQLMTAEKKRRKSNESMVSDNDGAPSKVSDSGVGGMESEEDNWISDAEDDNNEDGVMKDRRTESKRAPDRPDSASRSRTDSIVSAEEKKMMFDKQRMKMKKRNSSFLDSIRMDVENDEEEF</sequence>
<dbReference type="OMA" id="CMMILSA"/>
<feature type="compositionally biased region" description="Polar residues" evidence="3">
    <location>
        <begin position="602"/>
        <end position="614"/>
    </location>
</feature>
<evidence type="ECO:0000259" key="4">
    <source>
        <dbReference type="PROSITE" id="PS50095"/>
    </source>
</evidence>
<dbReference type="SUPFAM" id="SSF49723">
    <property type="entry name" value="Lipase/lipooxygenase domain (PLAT/LH2 domain)"/>
    <property type="match status" value="1"/>
</dbReference>
<feature type="compositionally biased region" description="Acidic residues" evidence="3">
    <location>
        <begin position="668"/>
        <end position="679"/>
    </location>
</feature>
<feature type="repeat" description="ANK" evidence="1">
    <location>
        <begin position="934"/>
        <end position="966"/>
    </location>
</feature>
<dbReference type="HOGENOM" id="CLU_308890_0_0_1"/>
<dbReference type="InterPro" id="IPR036392">
    <property type="entry name" value="PLAT/LH2_dom_sf"/>
</dbReference>
<dbReference type="Gene3D" id="1.25.40.20">
    <property type="entry name" value="Ankyrin repeat-containing domain"/>
    <property type="match status" value="1"/>
</dbReference>
<feature type="domain" description="PLAT" evidence="4">
    <location>
        <begin position="459"/>
        <end position="578"/>
    </location>
</feature>
<dbReference type="InterPro" id="IPR052970">
    <property type="entry name" value="Inner_ear_hair_cell_LOXHD"/>
</dbReference>
<dbReference type="PROSITE" id="PS50088">
    <property type="entry name" value="ANK_REPEAT"/>
    <property type="match status" value="4"/>
</dbReference>
<protein>
    <recommendedName>
        <fullName evidence="4">PLAT domain-containing protein</fullName>
    </recommendedName>
</protein>
<feature type="region of interest" description="Disordered" evidence="3">
    <location>
        <begin position="600"/>
        <end position="874"/>
    </location>
</feature>
<proteinExistence type="predicted"/>